<name>A0ABV6M4U3_9ACTN</name>
<evidence type="ECO:0000313" key="6">
    <source>
        <dbReference type="EMBL" id="MFC0529716.1"/>
    </source>
</evidence>
<feature type="transmembrane region" description="Helical" evidence="5">
    <location>
        <begin position="78"/>
        <end position="96"/>
    </location>
</feature>
<evidence type="ECO:0000256" key="5">
    <source>
        <dbReference type="SAM" id="Phobius"/>
    </source>
</evidence>
<feature type="transmembrane region" description="Helical" evidence="5">
    <location>
        <begin position="108"/>
        <end position="125"/>
    </location>
</feature>
<keyword evidence="7" id="KW-1185">Reference proteome</keyword>
<evidence type="ECO:0000256" key="1">
    <source>
        <dbReference type="ARBA" id="ARBA00004141"/>
    </source>
</evidence>
<comment type="caution">
    <text evidence="6">The sequence shown here is derived from an EMBL/GenBank/DDBJ whole genome shotgun (WGS) entry which is preliminary data.</text>
</comment>
<accession>A0ABV6M4U3</accession>
<organism evidence="6 7">
    <name type="scientific">Phytohabitans kaempferiae</name>
    <dbReference type="NCBI Taxonomy" id="1620943"/>
    <lineage>
        <taxon>Bacteria</taxon>
        <taxon>Bacillati</taxon>
        <taxon>Actinomycetota</taxon>
        <taxon>Actinomycetes</taxon>
        <taxon>Micromonosporales</taxon>
        <taxon>Micromonosporaceae</taxon>
    </lineage>
</organism>
<reference evidence="6 7" key="1">
    <citation type="submission" date="2024-09" db="EMBL/GenBank/DDBJ databases">
        <authorList>
            <person name="Sun Q."/>
            <person name="Mori K."/>
        </authorList>
    </citation>
    <scope>NUCLEOTIDE SEQUENCE [LARGE SCALE GENOMIC DNA]</scope>
    <source>
        <strain evidence="6 7">TBRC 3947</strain>
    </source>
</reference>
<dbReference type="Proteomes" id="UP001589867">
    <property type="component" value="Unassembled WGS sequence"/>
</dbReference>
<dbReference type="InterPro" id="IPR032808">
    <property type="entry name" value="DoxX"/>
</dbReference>
<gene>
    <name evidence="6" type="ORF">ACFFIA_18830</name>
</gene>
<proteinExistence type="predicted"/>
<evidence type="ECO:0000256" key="2">
    <source>
        <dbReference type="ARBA" id="ARBA00022692"/>
    </source>
</evidence>
<protein>
    <submittedName>
        <fullName evidence="6">DoxX family protein</fullName>
    </submittedName>
</protein>
<evidence type="ECO:0000256" key="3">
    <source>
        <dbReference type="ARBA" id="ARBA00022989"/>
    </source>
</evidence>
<sequence length="146" mass="16022">MTARVWPRRLTTGLYWLLAFEFAVGAITKFAPGETFFGPPYSVKFVDWGYPSWMRFVVGALEGLSAILLVIPSRRTRFLAATTLVFVLTGAVTTHIVNHDGLSDSLAAPVHLVVMGILALANWPADWRNLLRAPTSARAPQPTPSN</sequence>
<feature type="transmembrane region" description="Helical" evidence="5">
    <location>
        <begin position="52"/>
        <end position="71"/>
    </location>
</feature>
<keyword evidence="3 5" id="KW-1133">Transmembrane helix</keyword>
<dbReference type="Pfam" id="PF13564">
    <property type="entry name" value="DoxX_2"/>
    <property type="match status" value="1"/>
</dbReference>
<keyword evidence="2 5" id="KW-0812">Transmembrane</keyword>
<comment type="subcellular location">
    <subcellularLocation>
        <location evidence="1">Membrane</location>
        <topology evidence="1">Multi-pass membrane protein</topology>
    </subcellularLocation>
</comment>
<keyword evidence="4 5" id="KW-0472">Membrane</keyword>
<dbReference type="RefSeq" id="WP_377252759.1">
    <property type="nucleotide sequence ID" value="NZ_JBHLUH010000039.1"/>
</dbReference>
<dbReference type="EMBL" id="JBHLUH010000039">
    <property type="protein sequence ID" value="MFC0529716.1"/>
    <property type="molecule type" value="Genomic_DNA"/>
</dbReference>
<evidence type="ECO:0000256" key="4">
    <source>
        <dbReference type="ARBA" id="ARBA00023136"/>
    </source>
</evidence>
<evidence type="ECO:0000313" key="7">
    <source>
        <dbReference type="Proteomes" id="UP001589867"/>
    </source>
</evidence>
<feature type="transmembrane region" description="Helical" evidence="5">
    <location>
        <begin position="12"/>
        <end position="32"/>
    </location>
</feature>